<proteinExistence type="predicted"/>
<reference evidence="2" key="1">
    <citation type="submission" date="2022-08" db="UniProtKB">
        <authorList>
            <consortium name="EnsemblMetazoa"/>
        </authorList>
    </citation>
    <scope>IDENTIFICATION</scope>
    <source>
        <strain evidence="2">05x7-T-G4-1.051#20</strain>
    </source>
</reference>
<evidence type="ECO:0000256" key="1">
    <source>
        <dbReference type="SAM" id="MobiDB-lite"/>
    </source>
</evidence>
<feature type="compositionally biased region" description="Low complexity" evidence="1">
    <location>
        <begin position="525"/>
        <end position="542"/>
    </location>
</feature>
<accession>A0A8W8N698</accession>
<feature type="region of interest" description="Disordered" evidence="1">
    <location>
        <begin position="315"/>
        <end position="385"/>
    </location>
</feature>
<protein>
    <submittedName>
        <fullName evidence="2">Uncharacterized protein</fullName>
    </submittedName>
</protein>
<sequence length="627" mass="67788">MKAEDKIYYDKSRYLCELQNSLGNFNFTMMRKFWFVAILTIFSGIKAVQSQCLPGYYIVCSHNEAIRCNVNGNNRCECYCSQDSQCNNCPTGTLGFCVNEKCVCETNNYCPGGNRFYCLKNFPCAHSESKRCNQNDRCECFCDINTDCKNCPEKGFCVDGSCQNDGDCQHKTCDASKGEVKMCLSGTCGCLAIPDFCGGDDTSTCQHTICNWYQVKKCENGMCKCQVNPSCNTKEGLNDTCTPENTYLELKGSDGKSYYANCTDSFHYPLCIEDRCQCVYWKTPPPNFTSEGSTIPTNSMTDMAGSTVSSTVTSHTTEAMTDRIPPIPTDQPTGASQTTTQAPVPSTTSAHTVSPTTTFSTSVDTTASTTNTTPLSTSHPPLTTTTTTTTTAAICASRMDCNQQNTHATFLSFTMPCPVDHIDCVNSMCFCSIDKITTTTRASSTTTTTPVPTTEATTTPTTTTTPVPTTTTPVPTTTATTTTPVPTTIATTTTPPTTTPVPTTTTPVTTTTTTPVTITTATTTTVTTTTPVPTTTTSPTTTHQTSGCNKSGSKPCPSCDANLNCVWNQTCADSETCMVRGVLEHGFQFSVHCILSSDCHLMNFLSNYTAEIYCCDDRSCLQRYLGV</sequence>
<keyword evidence="3" id="KW-1185">Reference proteome</keyword>
<evidence type="ECO:0000313" key="2">
    <source>
        <dbReference type="EnsemblMetazoa" id="G4526.1:cds"/>
    </source>
</evidence>
<feature type="compositionally biased region" description="Polar residues" evidence="1">
    <location>
        <begin position="330"/>
        <end position="342"/>
    </location>
</feature>
<feature type="compositionally biased region" description="Low complexity" evidence="1">
    <location>
        <begin position="343"/>
        <end position="385"/>
    </location>
</feature>
<name>A0A8W8N698_MAGGI</name>
<dbReference type="AlphaFoldDB" id="A0A8W8N698"/>
<dbReference type="Proteomes" id="UP000005408">
    <property type="component" value="Unassembled WGS sequence"/>
</dbReference>
<evidence type="ECO:0000313" key="3">
    <source>
        <dbReference type="Proteomes" id="UP000005408"/>
    </source>
</evidence>
<organism evidence="2 3">
    <name type="scientific">Magallana gigas</name>
    <name type="common">Pacific oyster</name>
    <name type="synonym">Crassostrea gigas</name>
    <dbReference type="NCBI Taxonomy" id="29159"/>
    <lineage>
        <taxon>Eukaryota</taxon>
        <taxon>Metazoa</taxon>
        <taxon>Spiralia</taxon>
        <taxon>Lophotrochozoa</taxon>
        <taxon>Mollusca</taxon>
        <taxon>Bivalvia</taxon>
        <taxon>Autobranchia</taxon>
        <taxon>Pteriomorphia</taxon>
        <taxon>Ostreida</taxon>
        <taxon>Ostreoidea</taxon>
        <taxon>Ostreidae</taxon>
        <taxon>Magallana</taxon>
    </lineage>
</organism>
<dbReference type="EnsemblMetazoa" id="G4526.1">
    <property type="protein sequence ID" value="G4526.1:cds"/>
    <property type="gene ID" value="G4526"/>
</dbReference>
<feature type="region of interest" description="Disordered" evidence="1">
    <location>
        <begin position="441"/>
        <end position="511"/>
    </location>
</feature>
<feature type="region of interest" description="Disordered" evidence="1">
    <location>
        <begin position="525"/>
        <end position="550"/>
    </location>
</feature>